<evidence type="ECO:0000256" key="11">
    <source>
        <dbReference type="ARBA" id="ARBA00061663"/>
    </source>
</evidence>
<dbReference type="GO" id="GO:0004497">
    <property type="term" value="F:monooxygenase activity"/>
    <property type="evidence" value="ECO:0007669"/>
    <property type="project" value="UniProtKB-KW"/>
</dbReference>
<evidence type="ECO:0000313" key="17">
    <source>
        <dbReference type="EMBL" id="KAG7326699.1"/>
    </source>
</evidence>
<dbReference type="AlphaFoldDB" id="A0A9D3NR51"/>
<evidence type="ECO:0000256" key="7">
    <source>
        <dbReference type="ARBA" id="ARBA00022857"/>
    </source>
</evidence>
<comment type="caution">
    <text evidence="17">The sequence shown here is derived from an EMBL/GenBank/DDBJ whole genome shotgun (WGS) entry which is preliminary data.</text>
</comment>
<keyword evidence="6" id="KW-0274">FAD</keyword>
<protein>
    <recommendedName>
        <fullName evidence="12">Oxidative stress-induced growth inhibitor 1</fullName>
    </recommendedName>
</protein>
<feature type="domain" description="FAD/NAD(P)-binding" evidence="16">
    <location>
        <begin position="627"/>
        <end position="871"/>
    </location>
</feature>
<feature type="transmembrane region" description="Helical" evidence="14">
    <location>
        <begin position="354"/>
        <end position="379"/>
    </location>
</feature>
<dbReference type="Gene3D" id="3.50.50.60">
    <property type="entry name" value="FAD/NAD(P)-binding domain"/>
    <property type="match status" value="1"/>
</dbReference>
<keyword evidence="8" id="KW-0560">Oxidoreductase</keyword>
<evidence type="ECO:0000256" key="4">
    <source>
        <dbReference type="ARBA" id="ARBA00022630"/>
    </source>
</evidence>
<name>A0A9D3NR51_9TELE</name>
<evidence type="ECO:0000256" key="5">
    <source>
        <dbReference type="ARBA" id="ARBA00022782"/>
    </source>
</evidence>
<evidence type="ECO:0000256" key="2">
    <source>
        <dbReference type="ARBA" id="ARBA00022553"/>
    </source>
</evidence>
<dbReference type="SUPFAM" id="SSF51905">
    <property type="entry name" value="FAD/NAD(P)-binding domain"/>
    <property type="match status" value="1"/>
</dbReference>
<feature type="signal peptide" evidence="15">
    <location>
        <begin position="1"/>
        <end position="17"/>
    </location>
</feature>
<keyword evidence="3" id="KW-0341">Growth regulation</keyword>
<dbReference type="GO" id="GO:0030308">
    <property type="term" value="P:negative regulation of cell growth"/>
    <property type="evidence" value="ECO:0007669"/>
    <property type="project" value="TreeGrafter"/>
</dbReference>
<sequence>MAAPLTLVLILAATIRAVLFRSSFAALISERVEVVSPLNSWKRVVEGLALLDLGVSPYSGDVFHETPLIIYLFHFLVDYAEIVFMIADGITAVALYLSVKIYNKNVFRKQKYALEADRYPHDCLELMRSPKEMFYIPLKVAMFYLLNPFSILSCVAKSTCGLNNAVIAVFILCTLKGNALLSAIFLSLATYQSIYPLTLFAPALLFLLQRLYIPVNPCRSSFWFFTLQYAFMFVGSLVVIVCLSFFLLGSWDFIPSVYGFILSVPDLTPNIGLFWYFFAEMFEHFRFFFICVFQINIFLYTIPLSIKLKEHPVFLIFMQIAIISIFKSYPTVGDIALYMAFLPAWSHLYRFLRNIFLVSCILLACSVLFPVLWHLWIYAGSANSNFYYAITLLFNVGQILLMSDYFYAYLRREHHLSQGLYLQRKDGTEATLQYSFYDSELSASVMDLNNMDSGDILPVVIIGNGPSGICLSYLLSGHTPYFSPEAFHPNPILCRKLEENSHLSLFEQDLEYLCEGLEGRSSNPLAVLFDSLLLPDSDYGLECASPLLWRYEPDRAINHLVLGKGPPGGAWHSMEGSMLTLSLANWMELPGLKLKEWMREKRRNVRNDRATPADIASYYQHYVNKMGLSKNFAQCTMVTSVQRVSLRTGHSGWHIQGTQKLDNGDDVPFLVQAENVVLATGTSDAPACLGVEGESLPFVCHSFQEFETVISSGSLCRSSEPVLVVGAGLTAADAVLCTHHLNVPVYHAFRRGVSDPALIFNQLPRVLYPEYHKVHQMMSQQQHQPSHSVPTFLSQHVETPDNDHTNSSCSYPGYLSFPKYRVLSFKPNGKCVLEAEDGQHVVLQVSLALVLIGSQPNLSFLPEEGRQLGMEPGQPINCRRNPIKVEPYTYECVQEVGLYALGPLVGENFVRFLKGGALGAACHLMQKKRDRAQNAATVLS</sequence>
<evidence type="ECO:0000259" key="16">
    <source>
        <dbReference type="Pfam" id="PF07992"/>
    </source>
</evidence>
<keyword evidence="14" id="KW-1133">Transmembrane helix</keyword>
<dbReference type="Proteomes" id="UP000824219">
    <property type="component" value="Linkage Group LG11"/>
</dbReference>
<evidence type="ECO:0000256" key="1">
    <source>
        <dbReference type="ARBA" id="ARBA00004214"/>
    </source>
</evidence>
<feature type="transmembrane region" description="Helical" evidence="14">
    <location>
        <begin position="225"/>
        <end position="251"/>
    </location>
</feature>
<dbReference type="GO" id="GO:0030496">
    <property type="term" value="C:midbody"/>
    <property type="evidence" value="ECO:0007669"/>
    <property type="project" value="UniProtKB-SubCell"/>
</dbReference>
<keyword evidence="15" id="KW-0732">Signal</keyword>
<keyword evidence="9" id="KW-0503">Monooxygenase</keyword>
<keyword evidence="5" id="KW-0221">Differentiation</keyword>
<keyword evidence="7" id="KW-0521">NADP</keyword>
<evidence type="ECO:0000256" key="8">
    <source>
        <dbReference type="ARBA" id="ARBA00023002"/>
    </source>
</evidence>
<dbReference type="Pfam" id="PF07992">
    <property type="entry name" value="Pyr_redox_2"/>
    <property type="match status" value="1"/>
</dbReference>
<keyword evidence="14" id="KW-0812">Transmembrane</keyword>
<dbReference type="GO" id="GO:0008083">
    <property type="term" value="F:growth factor activity"/>
    <property type="evidence" value="ECO:0007669"/>
    <property type="project" value="TreeGrafter"/>
</dbReference>
<dbReference type="InterPro" id="IPR029731">
    <property type="entry name" value="OSGIN1/2"/>
</dbReference>
<evidence type="ECO:0000256" key="6">
    <source>
        <dbReference type="ARBA" id="ARBA00022827"/>
    </source>
</evidence>
<evidence type="ECO:0000256" key="10">
    <source>
        <dbReference type="ARBA" id="ARBA00053031"/>
    </source>
</evidence>
<evidence type="ECO:0000256" key="9">
    <source>
        <dbReference type="ARBA" id="ARBA00023033"/>
    </source>
</evidence>
<keyword evidence="14" id="KW-0472">Membrane</keyword>
<feature type="transmembrane region" description="Helical" evidence="14">
    <location>
        <begin position="194"/>
        <end position="213"/>
    </location>
</feature>
<proteinExistence type="inferred from homology"/>
<feature type="transmembrane region" description="Helical" evidence="14">
    <location>
        <begin position="257"/>
        <end position="278"/>
    </location>
</feature>
<evidence type="ECO:0000256" key="13">
    <source>
        <dbReference type="ARBA" id="ARBA00093330"/>
    </source>
</evidence>
<evidence type="ECO:0000256" key="3">
    <source>
        <dbReference type="ARBA" id="ARBA00022604"/>
    </source>
</evidence>
<organism evidence="17 18">
    <name type="scientific">Hemibagrus wyckioides</name>
    <dbReference type="NCBI Taxonomy" id="337641"/>
    <lineage>
        <taxon>Eukaryota</taxon>
        <taxon>Metazoa</taxon>
        <taxon>Chordata</taxon>
        <taxon>Craniata</taxon>
        <taxon>Vertebrata</taxon>
        <taxon>Euteleostomi</taxon>
        <taxon>Actinopterygii</taxon>
        <taxon>Neopterygii</taxon>
        <taxon>Teleostei</taxon>
        <taxon>Ostariophysi</taxon>
        <taxon>Siluriformes</taxon>
        <taxon>Bagridae</taxon>
        <taxon>Hemibagrus</taxon>
    </lineage>
</organism>
<evidence type="ECO:0000256" key="14">
    <source>
        <dbReference type="SAM" id="Phobius"/>
    </source>
</evidence>
<dbReference type="PANTHER" id="PTHR15192">
    <property type="entry name" value="PROTEIN CBG05349"/>
    <property type="match status" value="1"/>
</dbReference>
<feature type="chain" id="PRO_5038549862" description="Oxidative stress-induced growth inhibitor 1" evidence="15">
    <location>
        <begin position="18"/>
        <end position="940"/>
    </location>
</feature>
<feature type="transmembrane region" description="Helical" evidence="14">
    <location>
        <begin position="314"/>
        <end position="342"/>
    </location>
</feature>
<gene>
    <name evidence="17" type="ORF">KOW79_010100</name>
</gene>
<dbReference type="InterPro" id="IPR036188">
    <property type="entry name" value="FAD/NAD-bd_sf"/>
</dbReference>
<feature type="transmembrane region" description="Helical" evidence="14">
    <location>
        <begin position="82"/>
        <end position="102"/>
    </location>
</feature>
<dbReference type="EMBL" id="JAHKSW010000011">
    <property type="protein sequence ID" value="KAG7326699.1"/>
    <property type="molecule type" value="Genomic_DNA"/>
</dbReference>
<evidence type="ECO:0000313" key="18">
    <source>
        <dbReference type="Proteomes" id="UP000824219"/>
    </source>
</evidence>
<dbReference type="FunFam" id="3.50.50.60:FF:000152">
    <property type="entry name" value="Oxidative stress-induced growth inhibitor 1"/>
    <property type="match status" value="1"/>
</dbReference>
<keyword evidence="2" id="KW-0597">Phosphoprotein</keyword>
<dbReference type="PANTHER" id="PTHR15192:SF15">
    <property type="entry name" value="OXIDATIVE STRESS-INDUCED GROWTH INHIBITOR 1"/>
    <property type="match status" value="1"/>
</dbReference>
<comment type="function">
    <text evidence="13">Monooxygenase catalytic activity. Involved in regulation of cytokinesis; promotes RHOA activity, probably acting locally at the midbody in late cytokinesis. Monooxygenase activity is involved in stabilizing transient structures between daughter cells, termed intercellular bridges, before abscission. Regulates differentiation and proliferation through the regulation of cell death.</text>
</comment>
<comment type="subcellular location">
    <subcellularLocation>
        <location evidence="1">Midbody</location>
    </subcellularLocation>
</comment>
<comment type="similarity">
    <text evidence="11">Belongs to the OKL38 family.</text>
</comment>
<comment type="cofactor">
    <cofactor evidence="10">
        <name>NADPH</name>
        <dbReference type="ChEBI" id="CHEBI:57783"/>
    </cofactor>
</comment>
<dbReference type="Pfam" id="PF06728">
    <property type="entry name" value="PIG-U"/>
    <property type="match status" value="1"/>
</dbReference>
<accession>A0A9D3NR51</accession>
<feature type="transmembrane region" description="Helical" evidence="14">
    <location>
        <begin position="285"/>
        <end position="302"/>
    </location>
</feature>
<reference evidence="17 18" key="1">
    <citation type="submission" date="2021-06" db="EMBL/GenBank/DDBJ databases">
        <title>Chromosome-level genome assembly of the red-tail catfish (Hemibagrus wyckioides).</title>
        <authorList>
            <person name="Shao F."/>
        </authorList>
    </citation>
    <scope>NUCLEOTIDE SEQUENCE [LARGE SCALE GENOMIC DNA]</scope>
    <source>
        <strain evidence="17">EC202008001</strain>
        <tissue evidence="17">Blood</tissue>
    </source>
</reference>
<dbReference type="InterPro" id="IPR023753">
    <property type="entry name" value="FAD/NAD-binding_dom"/>
</dbReference>
<dbReference type="GO" id="GO:0030154">
    <property type="term" value="P:cell differentiation"/>
    <property type="evidence" value="ECO:0007669"/>
    <property type="project" value="UniProtKB-KW"/>
</dbReference>
<evidence type="ECO:0000256" key="12">
    <source>
        <dbReference type="ARBA" id="ARBA00070803"/>
    </source>
</evidence>
<feature type="transmembrane region" description="Helical" evidence="14">
    <location>
        <begin position="165"/>
        <end position="188"/>
    </location>
</feature>
<evidence type="ECO:0000256" key="15">
    <source>
        <dbReference type="SAM" id="SignalP"/>
    </source>
</evidence>
<keyword evidence="4" id="KW-0285">Flavoprotein</keyword>
<dbReference type="OrthoDB" id="412005at2759"/>
<keyword evidence="18" id="KW-1185">Reference proteome</keyword>
<feature type="transmembrane region" description="Helical" evidence="14">
    <location>
        <begin position="385"/>
        <end position="407"/>
    </location>
</feature>